<feature type="region of interest" description="Disordered" evidence="1">
    <location>
        <begin position="49"/>
        <end position="68"/>
    </location>
</feature>
<keyword evidence="3" id="KW-1185">Reference proteome</keyword>
<protein>
    <submittedName>
        <fullName evidence="2">Uncharacterized protein</fullName>
    </submittedName>
</protein>
<dbReference type="OrthoDB" id="3165590at2759"/>
<evidence type="ECO:0000256" key="1">
    <source>
        <dbReference type="SAM" id="MobiDB-lite"/>
    </source>
</evidence>
<dbReference type="EMBL" id="ML170159">
    <property type="protein sequence ID" value="TDL27226.1"/>
    <property type="molecule type" value="Genomic_DNA"/>
</dbReference>
<feature type="region of interest" description="Disordered" evidence="1">
    <location>
        <begin position="75"/>
        <end position="118"/>
    </location>
</feature>
<feature type="region of interest" description="Disordered" evidence="1">
    <location>
        <begin position="1"/>
        <end position="42"/>
    </location>
</feature>
<accession>A0A4Y7QIP6</accession>
<gene>
    <name evidence="2" type="ORF">BD410DRAFT_782301</name>
</gene>
<evidence type="ECO:0000313" key="3">
    <source>
        <dbReference type="Proteomes" id="UP000294933"/>
    </source>
</evidence>
<dbReference type="Proteomes" id="UP000294933">
    <property type="component" value="Unassembled WGS sequence"/>
</dbReference>
<dbReference type="AlphaFoldDB" id="A0A4Y7QIP6"/>
<sequence length="138" mass="14723">MPRRPPPTSLRLAQGPTPTRGQPKHTLPSIPRPTFYPSKLSGTYYPRVTEPLGVAPPTLPVTRSPPDGYLPLYCSVSLPGSRRNSSSGEGEGGHDLQRSAGAEPKKTTRGPWDHSGSISLPINVESILTLPKPVAISP</sequence>
<dbReference type="VEuPathDB" id="FungiDB:BD410DRAFT_782301"/>
<proteinExistence type="predicted"/>
<evidence type="ECO:0000313" key="2">
    <source>
        <dbReference type="EMBL" id="TDL27226.1"/>
    </source>
</evidence>
<organism evidence="2 3">
    <name type="scientific">Rickenella mellea</name>
    <dbReference type="NCBI Taxonomy" id="50990"/>
    <lineage>
        <taxon>Eukaryota</taxon>
        <taxon>Fungi</taxon>
        <taxon>Dikarya</taxon>
        <taxon>Basidiomycota</taxon>
        <taxon>Agaricomycotina</taxon>
        <taxon>Agaricomycetes</taxon>
        <taxon>Hymenochaetales</taxon>
        <taxon>Rickenellaceae</taxon>
        <taxon>Rickenella</taxon>
    </lineage>
</organism>
<reference evidence="2 3" key="1">
    <citation type="submission" date="2018-06" db="EMBL/GenBank/DDBJ databases">
        <title>A transcriptomic atlas of mushroom development highlights an independent origin of complex multicellularity.</title>
        <authorList>
            <consortium name="DOE Joint Genome Institute"/>
            <person name="Krizsan K."/>
            <person name="Almasi E."/>
            <person name="Merenyi Z."/>
            <person name="Sahu N."/>
            <person name="Viragh M."/>
            <person name="Koszo T."/>
            <person name="Mondo S."/>
            <person name="Kiss B."/>
            <person name="Balint B."/>
            <person name="Kues U."/>
            <person name="Barry K."/>
            <person name="Hegedus J.C."/>
            <person name="Henrissat B."/>
            <person name="Johnson J."/>
            <person name="Lipzen A."/>
            <person name="Ohm R."/>
            <person name="Nagy I."/>
            <person name="Pangilinan J."/>
            <person name="Yan J."/>
            <person name="Xiong Y."/>
            <person name="Grigoriev I.V."/>
            <person name="Hibbett D.S."/>
            <person name="Nagy L.G."/>
        </authorList>
    </citation>
    <scope>NUCLEOTIDE SEQUENCE [LARGE SCALE GENOMIC DNA]</scope>
    <source>
        <strain evidence="2 3">SZMC22713</strain>
    </source>
</reference>
<name>A0A4Y7QIP6_9AGAM</name>